<evidence type="ECO:0000259" key="1">
    <source>
        <dbReference type="Pfam" id="PF13086"/>
    </source>
</evidence>
<dbReference type="Pfam" id="PF13086">
    <property type="entry name" value="AAA_11"/>
    <property type="match status" value="1"/>
</dbReference>
<dbReference type="InterPro" id="IPR047187">
    <property type="entry name" value="SF1_C_Upf1"/>
</dbReference>
<dbReference type="Proteomes" id="UP000076983">
    <property type="component" value="Unassembled WGS sequence"/>
</dbReference>
<protein>
    <submittedName>
        <fullName evidence="3">ATP-binding protein</fullName>
    </submittedName>
</protein>
<dbReference type="GO" id="GO:0004386">
    <property type="term" value="F:helicase activity"/>
    <property type="evidence" value="ECO:0007669"/>
    <property type="project" value="InterPro"/>
</dbReference>
<accession>A0A168RC22</accession>
<keyword evidence="3" id="KW-0547">Nucleotide-binding</keyword>
<dbReference type="SUPFAM" id="SSF52540">
    <property type="entry name" value="P-loop containing nucleoside triphosphate hydrolases"/>
    <property type="match status" value="1"/>
</dbReference>
<dbReference type="Gene3D" id="3.40.50.300">
    <property type="entry name" value="P-loop containing nucleotide triphosphate hydrolases"/>
    <property type="match status" value="2"/>
</dbReference>
<organism evidence="3 4">
    <name type="scientific">Mycoplasmopsis gallinarum</name>
    <dbReference type="NCBI Taxonomy" id="29557"/>
    <lineage>
        <taxon>Bacteria</taxon>
        <taxon>Bacillati</taxon>
        <taxon>Mycoplasmatota</taxon>
        <taxon>Mycoplasmoidales</taxon>
        <taxon>Metamycoplasmataceae</taxon>
        <taxon>Mycoplasmopsis</taxon>
    </lineage>
</organism>
<dbReference type="InterPro" id="IPR045055">
    <property type="entry name" value="DNA2/NAM7-like"/>
</dbReference>
<name>A0A168RC22_9BACT</name>
<dbReference type="InterPro" id="IPR041679">
    <property type="entry name" value="DNA2/NAM7-like_C"/>
</dbReference>
<evidence type="ECO:0000259" key="2">
    <source>
        <dbReference type="Pfam" id="PF13087"/>
    </source>
</evidence>
<dbReference type="GO" id="GO:0005524">
    <property type="term" value="F:ATP binding"/>
    <property type="evidence" value="ECO:0007669"/>
    <property type="project" value="UniProtKB-KW"/>
</dbReference>
<dbReference type="OrthoDB" id="9757917at2"/>
<dbReference type="RefSeq" id="WP_063626180.1">
    <property type="nucleotide sequence ID" value="NZ_LVLH01000035.1"/>
</dbReference>
<sequence length="1206" mass="141097">MKNNEKEYANQYKAILNNLLDVSARDASIFTSINNKKWFDFYTVFGPEVLNFVFKNSYFDIPIIETNLKTIYEKIEKSTQSDELINILEEYNLITSQNQIKKIQSDFENSKSLYVNTFKSQFQKQTIKWKLFLNEANEINEQNNIWPMHLGFVYIKVSLDKKPVYAPLFLKEVHMAIRNGKPYLFSDSDIKINEKLLFLLETHKFNLEINTDFNGWSIEKLFNYLKHEWRDFFNFNVKLNSPFIQIDSESVENEALEFMPGIVLGLFQPSGGYLRNRMLEIIQNNELNQIFDIEFNKTIYKNKVKSVIDNPKVSIFKISPSNFSQDKAIASSLNQNTIIWGPPGTGKSQTIVNLLTNILVNKKTAVVCSQKKAALDVIKKRLNKLNIFGLFMLNSRGMSKKDFYRPLKKYIDYLENFEETGTLKAQKLINQSQLNFVQNIHNFCNDSKFESAAKVIIYLQDKWNLFTQELWNFILTLPNDLKYPESFNFKDEKDLKNYLLRLNHLEFKFWNQNYKKINNSIGKILFEKFNNLNLNLNYLKQLVKNLNASAFEYINDLISILPEENINQLSDIDSLRIYITKLIINKIDNFNSQEKSEYADFSAAIRLMTIEPYKFIKLFSSMIKKLFPIIIVTPEIDLSAWNKEEFDYAILDESSQIFIEKGLPVLYLAKIKILAGDDQQMRPSNWFNARYVDEDSVYGKIDSLLDFAKSLGVYNILLDKNYRSNYAALMTFSSKYFYDSALDVIDSYNENLKYQPIEVYEINGLWDDNKNIEEALYAIKLAKINLKEYKKIILLSLNVKQHNYILEEIVKNHPDLEQAINDEKLLLRNIENIQGDEADLVIVSISYDKNTALHSTFVGRNGGKNALNVAISRAKEKMIVLKSLKAEEVNVNNDNEDLLIFKKWLQFLELSNKEKKNYINKNKQELSQEVTNEYSFQNALKQQQTTYFSSSESVLFEEIKAEIEKVIENKDYLDLKVNESIGTLSVDLAIQNKGINTICFIIDNYDYQNQIENYIKINDLKKYIESKRYNIYLLDRFKWEKNKIQILDEINQIKPFDLWDTLIQEVKEEKNASSYFDNIINNIDQNDELSTQAKNEVELIDTQLDQPVLSSPQLLIAQETLTSEKNVFSENNLKEETIEIIKDDQIDNSPLLLENDSNLKMLTNSIEPVLEIESEMIEENSSSQNSNFLSPDIWEEIEREIKENLE</sequence>
<keyword evidence="4" id="KW-1185">Reference proteome</keyword>
<dbReference type="Pfam" id="PF13087">
    <property type="entry name" value="AAA_12"/>
    <property type="match status" value="1"/>
</dbReference>
<proteinExistence type="predicted"/>
<dbReference type="InterPro" id="IPR041677">
    <property type="entry name" value="DNA2/NAM7_AAA_11"/>
</dbReference>
<evidence type="ECO:0000313" key="3">
    <source>
        <dbReference type="EMBL" id="OAB48824.1"/>
    </source>
</evidence>
<dbReference type="CDD" id="cd18808">
    <property type="entry name" value="SF1_C_Upf1"/>
    <property type="match status" value="1"/>
</dbReference>
<reference evidence="3 4" key="1">
    <citation type="submission" date="2016-03" db="EMBL/GenBank/DDBJ databases">
        <title>Genome sequence of Mycoplasma gallinarum strain Mgn_IPT.</title>
        <authorList>
            <person name="Yacoub E."/>
            <person name="Sirand-Pugnet P."/>
            <person name="Barre A."/>
            <person name="Maurier F."/>
            <person name="Blanchard A."/>
            <person name="Ben Abdelmoumen B.M."/>
        </authorList>
    </citation>
    <scope>NUCLEOTIDE SEQUENCE [LARGE SCALE GENOMIC DNA]</scope>
    <source>
        <strain evidence="3 4">Mgn_IPT</strain>
    </source>
</reference>
<dbReference type="STRING" id="29557.MGALLINA_03930"/>
<dbReference type="PATRIC" id="fig|29557.3.peg.385"/>
<gene>
    <name evidence="3" type="ORF">MGALLINA_03930</name>
</gene>
<comment type="caution">
    <text evidence="3">The sequence shown here is derived from an EMBL/GenBank/DDBJ whole genome shotgun (WGS) entry which is preliminary data.</text>
</comment>
<dbReference type="PANTHER" id="PTHR10887">
    <property type="entry name" value="DNA2/NAM7 HELICASE FAMILY"/>
    <property type="match status" value="1"/>
</dbReference>
<feature type="domain" description="DNA2/NAM7 helicase helicase" evidence="1">
    <location>
        <begin position="322"/>
        <end position="384"/>
    </location>
</feature>
<dbReference type="InterPro" id="IPR027417">
    <property type="entry name" value="P-loop_NTPase"/>
</dbReference>
<dbReference type="AlphaFoldDB" id="A0A168RC22"/>
<feature type="domain" description="DNA2/NAM7 helicase-like C-terminal" evidence="2">
    <location>
        <begin position="709"/>
        <end position="881"/>
    </location>
</feature>
<dbReference type="PANTHER" id="PTHR10887:SF495">
    <property type="entry name" value="HELICASE SENATAXIN ISOFORM X1-RELATED"/>
    <property type="match status" value="1"/>
</dbReference>
<keyword evidence="3" id="KW-0067">ATP-binding</keyword>
<dbReference type="EMBL" id="LVLH01000035">
    <property type="protein sequence ID" value="OAB48824.1"/>
    <property type="molecule type" value="Genomic_DNA"/>
</dbReference>
<evidence type="ECO:0000313" key="4">
    <source>
        <dbReference type="Proteomes" id="UP000076983"/>
    </source>
</evidence>